<dbReference type="PANTHER" id="PTHR45532">
    <property type="entry name" value="WD REPEAT-CONTAINING PROTEIN 97"/>
    <property type="match status" value="1"/>
</dbReference>
<proteinExistence type="predicted"/>
<evidence type="ECO:0000256" key="1">
    <source>
        <dbReference type="ARBA" id="ARBA00022574"/>
    </source>
</evidence>
<reference evidence="5" key="1">
    <citation type="thesis" date="2020" institute="ProQuest LLC" country="789 East Eisenhower Parkway, Ann Arbor, MI, USA">
        <title>Comparative Genomics and Chromosome Evolution.</title>
        <authorList>
            <person name="Mudd A.B."/>
        </authorList>
    </citation>
    <scope>NUCLEOTIDE SEQUENCE</scope>
    <source>
        <strain evidence="5">HN-11 Male</strain>
        <tissue evidence="5">Kidney and liver</tissue>
    </source>
</reference>
<dbReference type="InterPro" id="IPR036322">
    <property type="entry name" value="WD40_repeat_dom_sf"/>
</dbReference>
<feature type="repeat" description="WD" evidence="3">
    <location>
        <begin position="536"/>
        <end position="567"/>
    </location>
</feature>
<dbReference type="InterPro" id="IPR001680">
    <property type="entry name" value="WD40_rpt"/>
</dbReference>
<dbReference type="EMBL" id="WNTK01000031">
    <property type="protein sequence ID" value="KAG9472932.1"/>
    <property type="molecule type" value="Genomic_DNA"/>
</dbReference>
<feature type="region of interest" description="Disordered" evidence="4">
    <location>
        <begin position="872"/>
        <end position="898"/>
    </location>
</feature>
<dbReference type="InterPro" id="IPR020472">
    <property type="entry name" value="WD40_PAC1"/>
</dbReference>
<keyword evidence="1 3" id="KW-0853">WD repeat</keyword>
<feature type="repeat" description="WD" evidence="3">
    <location>
        <begin position="196"/>
        <end position="237"/>
    </location>
</feature>
<dbReference type="OrthoDB" id="6262491at2759"/>
<feature type="repeat" description="WD" evidence="3">
    <location>
        <begin position="450"/>
        <end position="474"/>
    </location>
</feature>
<dbReference type="Gene3D" id="2.130.10.10">
    <property type="entry name" value="YVTN repeat-like/Quinoprotein amine dehydrogenase"/>
    <property type="match status" value="3"/>
</dbReference>
<dbReference type="PRINTS" id="PR00320">
    <property type="entry name" value="GPROTEINBRPT"/>
</dbReference>
<evidence type="ECO:0000313" key="5">
    <source>
        <dbReference type="EMBL" id="KAG9472932.1"/>
    </source>
</evidence>
<protein>
    <recommendedName>
        <fullName evidence="7">WD repeat domain 97</fullName>
    </recommendedName>
</protein>
<keyword evidence="6" id="KW-1185">Reference proteome</keyword>
<evidence type="ECO:0000313" key="6">
    <source>
        <dbReference type="Proteomes" id="UP000770717"/>
    </source>
</evidence>
<dbReference type="PROSITE" id="PS50082">
    <property type="entry name" value="WD_REPEATS_2"/>
    <property type="match status" value="4"/>
</dbReference>
<dbReference type="EMBL" id="WNTK01000031">
    <property type="protein sequence ID" value="KAG9472931.1"/>
    <property type="molecule type" value="Genomic_DNA"/>
</dbReference>
<dbReference type="SMART" id="SM00320">
    <property type="entry name" value="WD40"/>
    <property type="match status" value="6"/>
</dbReference>
<gene>
    <name evidence="5" type="ORF">GDO78_016093</name>
</gene>
<organism evidence="5 6">
    <name type="scientific">Eleutherodactylus coqui</name>
    <name type="common">Puerto Rican coqui</name>
    <dbReference type="NCBI Taxonomy" id="57060"/>
    <lineage>
        <taxon>Eukaryota</taxon>
        <taxon>Metazoa</taxon>
        <taxon>Chordata</taxon>
        <taxon>Craniata</taxon>
        <taxon>Vertebrata</taxon>
        <taxon>Euteleostomi</taxon>
        <taxon>Amphibia</taxon>
        <taxon>Batrachia</taxon>
        <taxon>Anura</taxon>
        <taxon>Neobatrachia</taxon>
        <taxon>Hyloidea</taxon>
        <taxon>Eleutherodactylidae</taxon>
        <taxon>Eleutherodactylinae</taxon>
        <taxon>Eleutherodactylus</taxon>
        <taxon>Eleutherodactylus</taxon>
    </lineage>
</organism>
<dbReference type="InterPro" id="IPR019775">
    <property type="entry name" value="WD40_repeat_CS"/>
</dbReference>
<name>A0A8J6EP42_ELECQ</name>
<evidence type="ECO:0000256" key="4">
    <source>
        <dbReference type="SAM" id="MobiDB-lite"/>
    </source>
</evidence>
<dbReference type="PANTHER" id="PTHR45532:SF1">
    <property type="entry name" value="WD REPEAT-CONTAINING PROTEIN 97"/>
    <property type="match status" value="1"/>
</dbReference>
<sequence length="1311" mass="148023">MSVIRIHIADMFLYAHLKLSEEIKQLGSPFFGLLYACQVQQYVAWNQQELLLFDSSFMLLSRSPVQQGVSSCVYHPGENLVFTGGYGGVIVWSFGHKRQGLVQQASLCQGMTDMDKVNVLTIDTKSPHVQTCNAACGTSVWEYDLSDGTLRRVRRHLHERWISSLLYSEQLHLLISGSRDGSIKVWDNAGQLVAVYLGHTGLVTALSLTSSGTLLVSGSEDASLRTWDLATQEQVDEQRVSGSLLGLSAFYSNGDHIVSYSSHELHVWQMQHLYELHSLLGTAVTALTVSEEVIPSSVLCVCADTTVRLISSATGELIAALDGGDLLLGAEYCAPQGMVCALLGDGQLLKASALTNPMHVVSRVKVSSSQSLPCCFCLFYIVDKEAAVADSKAAGKKQQDEGSKKKAHLLNMEKQRLFCMIGLSDGSLQVYNWYSNQPQYETKAHSPGKVTCLMSNPENHYIISAGSDRMVKVWRFYLYSEESLSLCMSFYCAQQVGQMCCLDSQLFVAFHDPSSATYTLVQYCLKTGARSDHPPIHDHQDQITGLCASPELGLVASCGRDRVIRIWTEKNRLLRLLHLNASPESLSFCSSQGELLVGIHRDIYRIHLMRLLPQPYKLKIMCLAPPSAVSDLTCPPDGSNLLSFSMEDIKKLPQPCGLTHRTSVSCFHDVEKNGQKEEECRLLSTRDRELHLLQMGKLRSRKRMKGNKETRREAMEKYLQLIYQKKPGFTIPEEDNFDPEELLMASGVQEPNKIPFVPLKNNRGFFTDSALGFSIDSLPKHLQTPFLAAGVFPNSALLQLLWPMNIEETLRPIKRRNFTQLVESSGKTPEVEIEKMSKETKEMIEETTEETDDVDEIPSFLQDILALVNTKNESPPVPETSLLPLQSPPAQSYKLPKPTRPQITKLSRIPRPHPVQTKEPAISVELSPPADLVDKPYVSSASLQEDELHVKNPDMSEIPEMPQFILQFQDQSWFSLVLPQAEQPQYHEFESRLLRTFLQAGQPMCTQLLHALRTLHQQGHLKDPQQVFQTLRDAINRGGDLTVHEEQEFVWLCLHFMNDLSRDSRELIVELLVTCVQLQPSHRGRFIALFHEFGVHDPHGFIAKKCNSWDNWDETGNSRETLKQICEDWLHQWTVRLMDHLQAETTWNKESWASHGGRSMKCQTVRSLGGNRATRKDRRECLPCDVTPVDVLNYYCDVQMKRELQMLKDCEPEHGSTVLALPPIDRRRALLRLGETGLHGRQKVQTGRSFPTVRPLFRSDVFPCINLPVKKVTLSPFIGTEDISTRTHFIGSLRQDIHRYFIVQQSYTERY</sequence>
<dbReference type="PROSITE" id="PS50294">
    <property type="entry name" value="WD_REPEATS_REGION"/>
    <property type="match status" value="3"/>
</dbReference>
<feature type="repeat" description="WD" evidence="3">
    <location>
        <begin position="155"/>
        <end position="187"/>
    </location>
</feature>
<dbReference type="Pfam" id="PF00400">
    <property type="entry name" value="WD40"/>
    <property type="match status" value="4"/>
</dbReference>
<dbReference type="PROSITE" id="PS00678">
    <property type="entry name" value="WD_REPEATS_1"/>
    <property type="match status" value="1"/>
</dbReference>
<keyword evidence="2" id="KW-0677">Repeat</keyword>
<dbReference type="Proteomes" id="UP000770717">
    <property type="component" value="Unassembled WGS sequence"/>
</dbReference>
<dbReference type="InterPro" id="IPR015943">
    <property type="entry name" value="WD40/YVTN_repeat-like_dom_sf"/>
</dbReference>
<dbReference type="SUPFAM" id="SSF50978">
    <property type="entry name" value="WD40 repeat-like"/>
    <property type="match status" value="2"/>
</dbReference>
<comment type="caution">
    <text evidence="5">The sequence shown here is derived from an EMBL/GenBank/DDBJ whole genome shotgun (WGS) entry which is preliminary data.</text>
</comment>
<evidence type="ECO:0000256" key="3">
    <source>
        <dbReference type="PROSITE-ProRule" id="PRU00221"/>
    </source>
</evidence>
<evidence type="ECO:0000256" key="2">
    <source>
        <dbReference type="ARBA" id="ARBA00022737"/>
    </source>
</evidence>
<evidence type="ECO:0008006" key="7">
    <source>
        <dbReference type="Google" id="ProtNLM"/>
    </source>
</evidence>
<accession>A0A8J6EP42</accession>